<sequence>MSPPIPNPSPREPPYHGREFGQDESFNVVLVVLKKH</sequence>
<feature type="region of interest" description="Disordered" evidence="1">
    <location>
        <begin position="1"/>
        <end position="21"/>
    </location>
</feature>
<dbReference type="Proteomes" id="UP001632038">
    <property type="component" value="Unassembled WGS sequence"/>
</dbReference>
<feature type="compositionally biased region" description="Pro residues" evidence="1">
    <location>
        <begin position="1"/>
        <end position="12"/>
    </location>
</feature>
<organism evidence="2 3">
    <name type="scientific">Castilleja foliolosa</name>
    <dbReference type="NCBI Taxonomy" id="1961234"/>
    <lineage>
        <taxon>Eukaryota</taxon>
        <taxon>Viridiplantae</taxon>
        <taxon>Streptophyta</taxon>
        <taxon>Embryophyta</taxon>
        <taxon>Tracheophyta</taxon>
        <taxon>Spermatophyta</taxon>
        <taxon>Magnoliopsida</taxon>
        <taxon>eudicotyledons</taxon>
        <taxon>Gunneridae</taxon>
        <taxon>Pentapetalae</taxon>
        <taxon>asterids</taxon>
        <taxon>lamiids</taxon>
        <taxon>Lamiales</taxon>
        <taxon>Orobanchaceae</taxon>
        <taxon>Pedicularideae</taxon>
        <taxon>Castillejinae</taxon>
        <taxon>Castilleja</taxon>
    </lineage>
</organism>
<evidence type="ECO:0000313" key="2">
    <source>
        <dbReference type="EMBL" id="KAL3625622.1"/>
    </source>
</evidence>
<keyword evidence="3" id="KW-1185">Reference proteome</keyword>
<evidence type="ECO:0000256" key="1">
    <source>
        <dbReference type="SAM" id="MobiDB-lite"/>
    </source>
</evidence>
<reference evidence="3" key="1">
    <citation type="journal article" date="2024" name="IScience">
        <title>Strigolactones Initiate the Formation of Haustorium-like Structures in Castilleja.</title>
        <authorList>
            <person name="Buerger M."/>
            <person name="Peterson D."/>
            <person name="Chory J."/>
        </authorList>
    </citation>
    <scope>NUCLEOTIDE SEQUENCE [LARGE SCALE GENOMIC DNA]</scope>
</reference>
<dbReference type="EMBL" id="JAVIJP010000049">
    <property type="protein sequence ID" value="KAL3625622.1"/>
    <property type="molecule type" value="Genomic_DNA"/>
</dbReference>
<comment type="caution">
    <text evidence="2">The sequence shown here is derived from an EMBL/GenBank/DDBJ whole genome shotgun (WGS) entry which is preliminary data.</text>
</comment>
<name>A0ABD3CA76_9LAMI</name>
<proteinExistence type="predicted"/>
<gene>
    <name evidence="2" type="ORF">CASFOL_030476</name>
</gene>
<accession>A0ABD3CA76</accession>
<dbReference type="AlphaFoldDB" id="A0ABD3CA76"/>
<protein>
    <submittedName>
        <fullName evidence="2">Uncharacterized protein</fullName>
    </submittedName>
</protein>
<evidence type="ECO:0000313" key="3">
    <source>
        <dbReference type="Proteomes" id="UP001632038"/>
    </source>
</evidence>